<feature type="region of interest" description="Disordered" evidence="1">
    <location>
        <begin position="34"/>
        <end position="90"/>
    </location>
</feature>
<organism evidence="3 4">
    <name type="scientific">Desulfosporosinus lacus DSM 15449</name>
    <dbReference type="NCBI Taxonomy" id="1121420"/>
    <lineage>
        <taxon>Bacteria</taxon>
        <taxon>Bacillati</taxon>
        <taxon>Bacillota</taxon>
        <taxon>Clostridia</taxon>
        <taxon>Eubacteriales</taxon>
        <taxon>Desulfitobacteriaceae</taxon>
        <taxon>Desulfosporosinus</taxon>
    </lineage>
</organism>
<dbReference type="CDD" id="cd10944">
    <property type="entry name" value="CE4_SmPgdA_like"/>
    <property type="match status" value="1"/>
</dbReference>
<dbReference type="RefSeq" id="WP_073027584.1">
    <property type="nucleotide sequence ID" value="NZ_FQXJ01000003.1"/>
</dbReference>
<dbReference type="SUPFAM" id="SSF88713">
    <property type="entry name" value="Glycoside hydrolase/deacetylase"/>
    <property type="match status" value="1"/>
</dbReference>
<dbReference type="Pfam" id="PF01522">
    <property type="entry name" value="Polysacc_deac_1"/>
    <property type="match status" value="1"/>
</dbReference>
<dbReference type="STRING" id="1121420.SAMN02746098_00489"/>
<evidence type="ECO:0000313" key="3">
    <source>
        <dbReference type="EMBL" id="SHH22603.1"/>
    </source>
</evidence>
<dbReference type="Proteomes" id="UP000183954">
    <property type="component" value="Unassembled WGS sequence"/>
</dbReference>
<evidence type="ECO:0000256" key="1">
    <source>
        <dbReference type="SAM" id="MobiDB-lite"/>
    </source>
</evidence>
<dbReference type="Gene3D" id="3.20.20.370">
    <property type="entry name" value="Glycoside hydrolase/deacetylase"/>
    <property type="match status" value="1"/>
</dbReference>
<dbReference type="PANTHER" id="PTHR10587:SF125">
    <property type="entry name" value="POLYSACCHARIDE DEACETYLASE YHEN-RELATED"/>
    <property type="match status" value="1"/>
</dbReference>
<keyword evidence="4" id="KW-1185">Reference proteome</keyword>
<gene>
    <name evidence="3" type="ORF">SAMN02746098_00489</name>
</gene>
<dbReference type="PANTHER" id="PTHR10587">
    <property type="entry name" value="GLYCOSYL TRANSFERASE-RELATED"/>
    <property type="match status" value="1"/>
</dbReference>
<dbReference type="GO" id="GO:0005975">
    <property type="term" value="P:carbohydrate metabolic process"/>
    <property type="evidence" value="ECO:0007669"/>
    <property type="project" value="InterPro"/>
</dbReference>
<dbReference type="PROSITE" id="PS51677">
    <property type="entry name" value="NODB"/>
    <property type="match status" value="1"/>
</dbReference>
<proteinExistence type="predicted"/>
<reference evidence="4" key="1">
    <citation type="submission" date="2016-11" db="EMBL/GenBank/DDBJ databases">
        <authorList>
            <person name="Varghese N."/>
            <person name="Submissions S."/>
        </authorList>
    </citation>
    <scope>NUCLEOTIDE SEQUENCE [LARGE SCALE GENOMIC DNA]</scope>
    <source>
        <strain evidence="4">DSM 15449</strain>
    </source>
</reference>
<feature type="domain" description="NodB homology" evidence="2">
    <location>
        <begin position="134"/>
        <end position="321"/>
    </location>
</feature>
<accession>A0A1M5R9W2</accession>
<dbReference type="InterPro" id="IPR050248">
    <property type="entry name" value="Polysacc_deacetylase_ArnD"/>
</dbReference>
<name>A0A1M5R9W2_9FIRM</name>
<dbReference type="InterPro" id="IPR002509">
    <property type="entry name" value="NODB_dom"/>
</dbReference>
<evidence type="ECO:0000259" key="2">
    <source>
        <dbReference type="PROSITE" id="PS51677"/>
    </source>
</evidence>
<dbReference type="AlphaFoldDB" id="A0A1M5R9W2"/>
<dbReference type="InterPro" id="IPR011330">
    <property type="entry name" value="Glyco_hydro/deAcase_b/a-brl"/>
</dbReference>
<feature type="compositionally biased region" description="Polar residues" evidence="1">
    <location>
        <begin position="36"/>
        <end position="45"/>
    </location>
</feature>
<protein>
    <submittedName>
        <fullName evidence="3">Peptidoglycan/xylan/chitin deacetylase, PgdA/CDA1 family</fullName>
    </submittedName>
</protein>
<sequence length="338" mass="37449">MWTKDCRMWNAALAVLILLTSIYLGGCQSDKLPKASLTSSGTIKSAQPDIVSEEDDNSIPKTQDTQEAPKTESRPEPIAEPVPNQKVEAKPVIPLPEKSPLDTPIHPFYSLDGTPPSAPGLAMRKREFAAEPEKIAYLTFDDGPYPETTPHLLEILREEGVKATFFVLGRQAERYPELLKDEYVQGHGIGNHSYSHDYSSVYHSPETFLAEIKQAEEVIFKVIGIRPRMVRAPGGTQGHFNVNYYNTLDAEDYLVYDWNVSSGDAAAPLVLTEQLVKNIEAQVPGKTRVIILMHDSKSKTTTIEALPLIVHFLKEQGYSFGKITPKVAPILFPGGFNS</sequence>
<feature type="compositionally biased region" description="Basic and acidic residues" evidence="1">
    <location>
        <begin position="67"/>
        <end position="77"/>
    </location>
</feature>
<dbReference type="GO" id="GO:0016810">
    <property type="term" value="F:hydrolase activity, acting on carbon-nitrogen (but not peptide) bonds"/>
    <property type="evidence" value="ECO:0007669"/>
    <property type="project" value="InterPro"/>
</dbReference>
<dbReference type="OrthoDB" id="61520at2"/>
<evidence type="ECO:0000313" key="4">
    <source>
        <dbReference type="Proteomes" id="UP000183954"/>
    </source>
</evidence>
<dbReference type="EMBL" id="FQXJ01000003">
    <property type="protein sequence ID" value="SHH22603.1"/>
    <property type="molecule type" value="Genomic_DNA"/>
</dbReference>